<evidence type="ECO:0000313" key="6">
    <source>
        <dbReference type="Proteomes" id="UP001152885"/>
    </source>
</evidence>
<dbReference type="Pfam" id="PF10294">
    <property type="entry name" value="Methyltransf_16"/>
    <property type="match status" value="1"/>
</dbReference>
<dbReference type="PANTHER" id="PTHR14614">
    <property type="entry name" value="HEPATOCELLULAR CARCINOMA-ASSOCIATED ANTIGEN"/>
    <property type="match status" value="1"/>
</dbReference>
<dbReference type="Proteomes" id="UP001152885">
    <property type="component" value="Unassembled WGS sequence"/>
</dbReference>
<keyword evidence="2" id="KW-0949">S-adenosyl-L-methionine</keyword>
<dbReference type="GO" id="GO:0032991">
    <property type="term" value="C:protein-containing complex"/>
    <property type="evidence" value="ECO:0007669"/>
    <property type="project" value="TreeGrafter"/>
</dbReference>
<dbReference type="Gene3D" id="3.40.50.150">
    <property type="entry name" value="Vaccinia Virus protein VP39"/>
    <property type="match status" value="1"/>
</dbReference>
<protein>
    <recommendedName>
        <fullName evidence="4">Ribosomal lysine N-methyltransferase 5</fullName>
    </recommendedName>
</protein>
<keyword evidence="1" id="KW-0808">Transferase</keyword>
<keyword evidence="1" id="KW-0489">Methyltransferase</keyword>
<dbReference type="InterPro" id="IPR019410">
    <property type="entry name" value="Methyltransf_16"/>
</dbReference>
<dbReference type="GO" id="GO:0005829">
    <property type="term" value="C:cytosol"/>
    <property type="evidence" value="ECO:0007669"/>
    <property type="project" value="TreeGrafter"/>
</dbReference>
<dbReference type="EMBL" id="CANTUO010000001">
    <property type="protein sequence ID" value="CAI5756625.1"/>
    <property type="molecule type" value="Genomic_DNA"/>
</dbReference>
<comment type="similarity">
    <text evidence="3">Belongs to the class I-like SAM-binding methyltransferase superfamily. RKM5 family.</text>
</comment>
<gene>
    <name evidence="5" type="ORF">CANVERA_P1143</name>
</gene>
<dbReference type="PANTHER" id="PTHR14614:SF109">
    <property type="entry name" value="RIBOSOMAL LYSINE N-METHYLTRANSFERASE 5"/>
    <property type="match status" value="1"/>
</dbReference>
<reference evidence="5" key="1">
    <citation type="submission" date="2022-12" db="EMBL/GenBank/DDBJ databases">
        <authorList>
            <person name="Brejova B."/>
        </authorList>
    </citation>
    <scope>NUCLEOTIDE SEQUENCE</scope>
</reference>
<comment type="caution">
    <text evidence="5">The sequence shown here is derived from an EMBL/GenBank/DDBJ whole genome shotgun (WGS) entry which is preliminary data.</text>
</comment>
<name>A0A9W4TU24_9ASCO</name>
<evidence type="ECO:0000256" key="1">
    <source>
        <dbReference type="ARBA" id="ARBA00022603"/>
    </source>
</evidence>
<evidence type="ECO:0000256" key="3">
    <source>
        <dbReference type="ARBA" id="ARBA00038458"/>
    </source>
</evidence>
<organism evidence="5 6">
    <name type="scientific">Candida verbasci</name>
    <dbReference type="NCBI Taxonomy" id="1227364"/>
    <lineage>
        <taxon>Eukaryota</taxon>
        <taxon>Fungi</taxon>
        <taxon>Dikarya</taxon>
        <taxon>Ascomycota</taxon>
        <taxon>Saccharomycotina</taxon>
        <taxon>Pichiomycetes</taxon>
        <taxon>Debaryomycetaceae</taxon>
        <taxon>Candida/Lodderomyces clade</taxon>
        <taxon>Candida</taxon>
    </lineage>
</organism>
<dbReference type="CDD" id="cd02440">
    <property type="entry name" value="AdoMet_MTases"/>
    <property type="match status" value="1"/>
</dbReference>
<dbReference type="GO" id="GO:0032259">
    <property type="term" value="P:methylation"/>
    <property type="evidence" value="ECO:0007669"/>
    <property type="project" value="UniProtKB-KW"/>
</dbReference>
<accession>A0A9W4TU24</accession>
<evidence type="ECO:0000256" key="4">
    <source>
        <dbReference type="ARBA" id="ARBA00039932"/>
    </source>
</evidence>
<dbReference type="InterPro" id="IPR029063">
    <property type="entry name" value="SAM-dependent_MTases_sf"/>
</dbReference>
<evidence type="ECO:0000256" key="2">
    <source>
        <dbReference type="ARBA" id="ARBA00022691"/>
    </source>
</evidence>
<sequence>MNGDLVDKFELINDDNIDDHIFDIFSNNKPPSNLGFINKSSNEIEVTLPNAQIDLNIKQSLSQLSSRDKQGTTGFICWYSSLLFSDWLLSKTCPIKLSKDMSIFELGSGVGGICASTISKSVGKFIASDQKQILKLLKENVTNNVDHFTSRTIKNSFGRGPNIEVIEFDWEDIDQGKYNYKEAEDRLPDVIIACDTIYNEYLIPHFINSFKSLLNSNNFVLICIQLRDAITIEKFIQSIVEDEQLLIYSIPNSLSTTQLSNGYIVFYIKLL</sequence>
<dbReference type="SUPFAM" id="SSF53335">
    <property type="entry name" value="S-adenosyl-L-methionine-dependent methyltransferases"/>
    <property type="match status" value="1"/>
</dbReference>
<dbReference type="AlphaFoldDB" id="A0A9W4TU24"/>
<dbReference type="OrthoDB" id="2529286at2759"/>
<proteinExistence type="inferred from homology"/>
<evidence type="ECO:0000313" key="5">
    <source>
        <dbReference type="EMBL" id="CAI5756625.1"/>
    </source>
</evidence>
<dbReference type="GO" id="GO:0008757">
    <property type="term" value="F:S-adenosylmethionine-dependent methyltransferase activity"/>
    <property type="evidence" value="ECO:0007669"/>
    <property type="project" value="UniProtKB-ARBA"/>
</dbReference>
<keyword evidence="6" id="KW-1185">Reference proteome</keyword>